<feature type="region of interest" description="Disordered" evidence="1">
    <location>
        <begin position="127"/>
        <end position="146"/>
    </location>
</feature>
<reference evidence="3 4" key="2">
    <citation type="journal article" date="2021" name="J. Hered.">
        <title>Feather Gene Expression Elucidates the Developmental Basis of Plumage Iridescence in African Starlings.</title>
        <authorList>
            <person name="Rubenstein D.R."/>
            <person name="Corvelo A."/>
            <person name="MacManes M.D."/>
            <person name="Maia R."/>
            <person name="Narzisi G."/>
            <person name="Rousaki A."/>
            <person name="Vandenabeele P."/>
            <person name="Shawkey M.D."/>
            <person name="Solomon J."/>
        </authorList>
    </citation>
    <scope>NUCLEOTIDE SEQUENCE [LARGE SCALE GENOMIC DNA]</scope>
    <source>
        <strain evidence="3">SS15</strain>
    </source>
</reference>
<comment type="caution">
    <text evidence="2">The sequence shown here is derived from an EMBL/GenBank/DDBJ whole genome shotgun (WGS) entry which is preliminary data.</text>
</comment>
<name>A0A835NXX8_9PASS</name>
<accession>A0A835NXX8</accession>
<evidence type="ECO:0000256" key="1">
    <source>
        <dbReference type="SAM" id="MobiDB-lite"/>
    </source>
</evidence>
<evidence type="ECO:0000313" key="4">
    <source>
        <dbReference type="Proteomes" id="UP000618051"/>
    </source>
</evidence>
<feature type="region of interest" description="Disordered" evidence="1">
    <location>
        <begin position="34"/>
        <end position="53"/>
    </location>
</feature>
<proteinExistence type="predicted"/>
<feature type="region of interest" description="Disordered" evidence="1">
    <location>
        <begin position="67"/>
        <end position="113"/>
    </location>
</feature>
<dbReference type="Proteomes" id="UP000618051">
    <property type="component" value="Unassembled WGS sequence"/>
</dbReference>
<evidence type="ECO:0000313" key="2">
    <source>
        <dbReference type="EMBL" id="KAG0122178.1"/>
    </source>
</evidence>
<feature type="non-terminal residue" evidence="2">
    <location>
        <position position="1"/>
    </location>
</feature>
<sequence length="146" mass="15827">VLAFLEGIPSMPGAGISSCHQDMAVPRTGTCPLIQGEAPEPGRKDSMEDKRTNPAALRIFDALHFQAPKRDKEPQIPGSVLKGQRGQSQEQLPGTGQTLRDSRAGTQGWESSCPQLQNQNQLHTWLGSTSPPFLPHGTDRTSLTIF</sequence>
<dbReference type="EMBL" id="JADDUC020000022">
    <property type="protein sequence ID" value="KAI1232480.1"/>
    <property type="molecule type" value="Genomic_DNA"/>
</dbReference>
<organism evidence="2">
    <name type="scientific">Lamprotornis superbus</name>
    <dbReference type="NCBI Taxonomy" id="245042"/>
    <lineage>
        <taxon>Eukaryota</taxon>
        <taxon>Metazoa</taxon>
        <taxon>Chordata</taxon>
        <taxon>Craniata</taxon>
        <taxon>Vertebrata</taxon>
        <taxon>Euteleostomi</taxon>
        <taxon>Archelosauria</taxon>
        <taxon>Archosauria</taxon>
        <taxon>Dinosauria</taxon>
        <taxon>Saurischia</taxon>
        <taxon>Theropoda</taxon>
        <taxon>Coelurosauria</taxon>
        <taxon>Aves</taxon>
        <taxon>Neognathae</taxon>
        <taxon>Neoaves</taxon>
        <taxon>Telluraves</taxon>
        <taxon>Australaves</taxon>
        <taxon>Passeriformes</taxon>
        <taxon>Sturnidae</taxon>
        <taxon>Lamprotornis</taxon>
    </lineage>
</organism>
<protein>
    <submittedName>
        <fullName evidence="2">Uncharacterized protein</fullName>
    </submittedName>
</protein>
<keyword evidence="4" id="KW-1185">Reference proteome</keyword>
<gene>
    <name evidence="3" type="ORF">IHE44_0006945</name>
    <name evidence="2" type="ORF">IHE44_009428</name>
</gene>
<dbReference type="AlphaFoldDB" id="A0A835NXX8"/>
<feature type="compositionally biased region" description="Basic and acidic residues" evidence="1">
    <location>
        <begin position="40"/>
        <end position="52"/>
    </location>
</feature>
<evidence type="ECO:0000313" key="3">
    <source>
        <dbReference type="EMBL" id="KAI1232480.1"/>
    </source>
</evidence>
<dbReference type="EMBL" id="JADDUC010000038">
    <property type="protein sequence ID" value="KAG0122178.1"/>
    <property type="molecule type" value="Genomic_DNA"/>
</dbReference>
<feature type="compositionally biased region" description="Polar residues" evidence="1">
    <location>
        <begin position="85"/>
        <end position="113"/>
    </location>
</feature>
<reference evidence="3" key="3">
    <citation type="submission" date="2022-01" db="EMBL/GenBank/DDBJ databases">
        <authorList>
            <person name="Rubenstein D.R."/>
        </authorList>
    </citation>
    <scope>NUCLEOTIDE SEQUENCE</scope>
    <source>
        <strain evidence="3">SS15</strain>
        <tissue evidence="3">Liver</tissue>
    </source>
</reference>
<reference evidence="2" key="1">
    <citation type="submission" date="2020-10" db="EMBL/GenBank/DDBJ databases">
        <title>Feather gene expression reveals the developmental basis of iridescence in African starlings.</title>
        <authorList>
            <person name="Rubenstein D.R."/>
        </authorList>
    </citation>
    <scope>NUCLEOTIDE SEQUENCE</scope>
    <source>
        <strain evidence="2">SS15</strain>
        <tissue evidence="2">Liver</tissue>
    </source>
</reference>